<dbReference type="RefSeq" id="WP_096335063.1">
    <property type="nucleotide sequence ID" value="NZ_CP010904.1"/>
</dbReference>
<dbReference type="PANTHER" id="PTHR45953">
    <property type="entry name" value="IDURONATE 2-SULFATASE"/>
    <property type="match status" value="1"/>
</dbReference>
<dbReference type="SUPFAM" id="SSF53649">
    <property type="entry name" value="Alkaline phosphatase-like"/>
    <property type="match status" value="1"/>
</dbReference>
<evidence type="ECO:0000256" key="6">
    <source>
        <dbReference type="ARBA" id="ARBA00022837"/>
    </source>
</evidence>
<keyword evidence="6" id="KW-0106">Calcium</keyword>
<dbReference type="InterPro" id="IPR000917">
    <property type="entry name" value="Sulfatase_N"/>
</dbReference>
<dbReference type="GO" id="GO:0005737">
    <property type="term" value="C:cytoplasm"/>
    <property type="evidence" value="ECO:0007669"/>
    <property type="project" value="TreeGrafter"/>
</dbReference>
<evidence type="ECO:0000313" key="10">
    <source>
        <dbReference type="EMBL" id="AKJ64470.1"/>
    </source>
</evidence>
<protein>
    <submittedName>
        <fullName evidence="10">Arylsulfatase</fullName>
        <ecNumber evidence="10">3.1.6.1</ecNumber>
    </submittedName>
</protein>
<evidence type="ECO:0000256" key="4">
    <source>
        <dbReference type="ARBA" id="ARBA00022729"/>
    </source>
</evidence>
<evidence type="ECO:0000259" key="9">
    <source>
        <dbReference type="Pfam" id="PF00884"/>
    </source>
</evidence>
<dbReference type="EC" id="3.1.6.1" evidence="10"/>
<proteinExistence type="inferred from homology"/>
<dbReference type="KEGG" id="vbl:L21SP4_01222"/>
<evidence type="ECO:0000256" key="3">
    <source>
        <dbReference type="ARBA" id="ARBA00022723"/>
    </source>
</evidence>
<accession>A0A0G3EI29</accession>
<dbReference type="PANTHER" id="PTHR45953:SF1">
    <property type="entry name" value="IDURONATE 2-SULFATASE"/>
    <property type="match status" value="1"/>
</dbReference>
<dbReference type="CDD" id="cd16030">
    <property type="entry name" value="iduronate-2-sulfatase"/>
    <property type="match status" value="1"/>
</dbReference>
<dbReference type="AlphaFoldDB" id="A0A0G3EI29"/>
<keyword evidence="3" id="KW-0479">Metal-binding</keyword>
<sequence length="543" mass="60668" precursor="true">MIHRLKTTGIAVLLLAFAIHSRAATRPNVLFVIADDLNDSVEGFGGHPQARTPNLDRFARSAVKFADAHVAVALCGPSRASLLSGLYPHTTGYYGWAQNARGGGDPQNPKHTFERPVLKDCTTLPQLFAQHGYTVFGTGKISHEYHLGAWMFDNADGTRHWAFSPVTQGPGPSDGRTLPNGSLRGAPTTDRMPRELARIGSYFGPLSEVPDIPPDPKTGAPGYRGWMEWGQPFRYVDENDRDLMSDEKSANYAIEVLRQEHECPFFLAVGFCKPHTPLIAPKKYFDLFAEVEIELPPYRENDLEDCVEELWKNTVPQKYFKAVRDAGIDTWKEWIRAYLACTAFMDDQFGRVLSALESSPYADNTIVIFVSDHGMHLGEKDMLAKMTLWHESTHVPMLIRVPGSAQGGRVCDRPVSVVDLYPTLVECCDLPAPEQELDGVSLRPMIEDPETKEWSGPGEVLVAWMGRPTPEQREHPYVKAEIEHQHFALVTDRYRYIRAAGGGEELYDLANDPNEWTNLASDPEQRPALESLRATLDARLATP</sequence>
<feature type="domain" description="Sulfatase N-terminal" evidence="9">
    <location>
        <begin position="27"/>
        <end position="428"/>
    </location>
</feature>
<dbReference type="EMBL" id="CP010904">
    <property type="protein sequence ID" value="AKJ64470.1"/>
    <property type="molecule type" value="Genomic_DNA"/>
</dbReference>
<keyword evidence="11" id="KW-1185">Reference proteome</keyword>
<dbReference type="Proteomes" id="UP000035268">
    <property type="component" value="Chromosome"/>
</dbReference>
<evidence type="ECO:0000313" key="11">
    <source>
        <dbReference type="Proteomes" id="UP000035268"/>
    </source>
</evidence>
<evidence type="ECO:0000256" key="7">
    <source>
        <dbReference type="SAM" id="MobiDB-lite"/>
    </source>
</evidence>
<evidence type="ECO:0000256" key="5">
    <source>
        <dbReference type="ARBA" id="ARBA00022801"/>
    </source>
</evidence>
<name>A0A0G3EI29_9BACT</name>
<dbReference type="InterPro" id="IPR035874">
    <property type="entry name" value="IDS"/>
</dbReference>
<feature type="chain" id="PRO_5005184241" evidence="8">
    <location>
        <begin position="24"/>
        <end position="543"/>
    </location>
</feature>
<dbReference type="OrthoDB" id="9763552at2"/>
<dbReference type="InterPro" id="IPR017850">
    <property type="entry name" value="Alkaline_phosphatase_core_sf"/>
</dbReference>
<comment type="cofactor">
    <cofactor evidence="1">
        <name>Ca(2+)</name>
        <dbReference type="ChEBI" id="CHEBI:29108"/>
    </cofactor>
</comment>
<dbReference type="Gene3D" id="3.40.720.10">
    <property type="entry name" value="Alkaline Phosphatase, subunit A"/>
    <property type="match status" value="2"/>
</dbReference>
<keyword evidence="5 10" id="KW-0378">Hydrolase</keyword>
<feature type="signal peptide" evidence="8">
    <location>
        <begin position="1"/>
        <end position="23"/>
    </location>
</feature>
<dbReference type="STRING" id="1307763.L21SP4_01222"/>
<evidence type="ECO:0000256" key="1">
    <source>
        <dbReference type="ARBA" id="ARBA00001913"/>
    </source>
</evidence>
<dbReference type="GO" id="GO:0004423">
    <property type="term" value="F:iduronate-2-sulfatase activity"/>
    <property type="evidence" value="ECO:0007669"/>
    <property type="project" value="InterPro"/>
</dbReference>
<evidence type="ECO:0000256" key="8">
    <source>
        <dbReference type="SAM" id="SignalP"/>
    </source>
</evidence>
<dbReference type="GO" id="GO:0004065">
    <property type="term" value="F:arylsulfatase activity"/>
    <property type="evidence" value="ECO:0007669"/>
    <property type="project" value="UniProtKB-EC"/>
</dbReference>
<feature type="region of interest" description="Disordered" evidence="7">
    <location>
        <begin position="166"/>
        <end position="189"/>
    </location>
</feature>
<reference evidence="10 11" key="2">
    <citation type="journal article" date="2016" name="ISME J.">
        <title>Characterization of the first cultured representative of Verrucomicrobia subdivision 5 indicates the proposal of a novel phylum.</title>
        <authorList>
            <person name="Spring S."/>
            <person name="Bunk B."/>
            <person name="Sproer C."/>
            <person name="Schumann P."/>
            <person name="Rohde M."/>
            <person name="Tindall B.J."/>
            <person name="Klenk H.P."/>
        </authorList>
    </citation>
    <scope>NUCLEOTIDE SEQUENCE [LARGE SCALE GENOMIC DNA]</scope>
    <source>
        <strain evidence="10 11">L21-Fru-AB</strain>
    </source>
</reference>
<reference evidence="11" key="1">
    <citation type="submission" date="2015-02" db="EMBL/GenBank/DDBJ databases">
        <title>Description and complete genome sequence of the first cultured representative of the subdivision 5 of the Verrucomicrobia phylum.</title>
        <authorList>
            <person name="Spring S."/>
            <person name="Bunk B."/>
            <person name="Sproer C."/>
            <person name="Klenk H.-P."/>
        </authorList>
    </citation>
    <scope>NUCLEOTIDE SEQUENCE [LARGE SCALE GENOMIC DNA]</scope>
    <source>
        <strain evidence="11">L21-Fru-AB</strain>
    </source>
</reference>
<comment type="similarity">
    <text evidence="2">Belongs to the sulfatase family.</text>
</comment>
<gene>
    <name evidence="10" type="ORF">L21SP4_01222</name>
</gene>
<dbReference type="Pfam" id="PF00884">
    <property type="entry name" value="Sulfatase"/>
    <property type="match status" value="1"/>
</dbReference>
<keyword evidence="4 8" id="KW-0732">Signal</keyword>
<dbReference type="GO" id="GO:0046872">
    <property type="term" value="F:metal ion binding"/>
    <property type="evidence" value="ECO:0007669"/>
    <property type="project" value="UniProtKB-KW"/>
</dbReference>
<organism evidence="10 11">
    <name type="scientific">Kiritimatiella glycovorans</name>
    <dbReference type="NCBI Taxonomy" id="1307763"/>
    <lineage>
        <taxon>Bacteria</taxon>
        <taxon>Pseudomonadati</taxon>
        <taxon>Kiritimatiellota</taxon>
        <taxon>Kiritimatiellia</taxon>
        <taxon>Kiritimatiellales</taxon>
        <taxon>Kiritimatiellaceae</taxon>
        <taxon>Kiritimatiella</taxon>
    </lineage>
</organism>
<evidence type="ECO:0000256" key="2">
    <source>
        <dbReference type="ARBA" id="ARBA00008779"/>
    </source>
</evidence>